<dbReference type="PROSITE" id="PS00197">
    <property type="entry name" value="2FE2S_FER_1"/>
    <property type="match status" value="1"/>
</dbReference>
<dbReference type="AlphaFoldDB" id="A0A6A6I1R2"/>
<evidence type="ECO:0000259" key="3">
    <source>
        <dbReference type="PROSITE" id="PS51085"/>
    </source>
</evidence>
<dbReference type="Proteomes" id="UP000800094">
    <property type="component" value="Unassembled WGS sequence"/>
</dbReference>
<feature type="domain" description="2Fe-2S ferredoxin-type" evidence="3">
    <location>
        <begin position="106"/>
        <end position="186"/>
    </location>
</feature>
<protein>
    <recommendedName>
        <fullName evidence="3">2Fe-2S ferredoxin-type domain-containing protein</fullName>
    </recommendedName>
</protein>
<sequence>MYHLLHAAAGRHRCLGPGLRLRRQTNPKLQPRAVLRSLLPRSHAHHSHPNTRKCRHSIHLWTSFFRQRYTLLSIASEGPRIFDSQRVLFGVRVPSLRVSDGVPEKAVVHFTESKKEIVWEEGTRSILELAESAGLKPEFGCRFGSCGACEVRLRKDKECQEGDEKSDNMVRICSAVPTSSVIELEF</sequence>
<dbReference type="GeneID" id="54572732"/>
<dbReference type="RefSeq" id="XP_033678916.1">
    <property type="nucleotide sequence ID" value="XM_033819402.1"/>
</dbReference>
<evidence type="ECO:0000256" key="2">
    <source>
        <dbReference type="ARBA" id="ARBA00023014"/>
    </source>
</evidence>
<keyword evidence="5" id="KW-1185">Reference proteome</keyword>
<keyword evidence="1" id="KW-0408">Iron</keyword>
<keyword evidence="2" id="KW-0411">Iron-sulfur</keyword>
<dbReference type="SUPFAM" id="SSF54292">
    <property type="entry name" value="2Fe-2S ferredoxin-like"/>
    <property type="match status" value="1"/>
</dbReference>
<keyword evidence="1" id="KW-0001">2Fe-2S</keyword>
<reference evidence="4" key="1">
    <citation type="journal article" date="2020" name="Stud. Mycol.">
        <title>101 Dothideomycetes genomes: a test case for predicting lifestyles and emergence of pathogens.</title>
        <authorList>
            <person name="Haridas S."/>
            <person name="Albert R."/>
            <person name="Binder M."/>
            <person name="Bloem J."/>
            <person name="Labutti K."/>
            <person name="Salamov A."/>
            <person name="Andreopoulos B."/>
            <person name="Baker S."/>
            <person name="Barry K."/>
            <person name="Bills G."/>
            <person name="Bluhm B."/>
            <person name="Cannon C."/>
            <person name="Castanera R."/>
            <person name="Culley D."/>
            <person name="Daum C."/>
            <person name="Ezra D."/>
            <person name="Gonzalez J."/>
            <person name="Henrissat B."/>
            <person name="Kuo A."/>
            <person name="Liang C."/>
            <person name="Lipzen A."/>
            <person name="Lutzoni F."/>
            <person name="Magnuson J."/>
            <person name="Mondo S."/>
            <person name="Nolan M."/>
            <person name="Ohm R."/>
            <person name="Pangilinan J."/>
            <person name="Park H.-J."/>
            <person name="Ramirez L."/>
            <person name="Alfaro M."/>
            <person name="Sun H."/>
            <person name="Tritt A."/>
            <person name="Yoshinaga Y."/>
            <person name="Zwiers L.-H."/>
            <person name="Turgeon B."/>
            <person name="Goodwin S."/>
            <person name="Spatafora J."/>
            <person name="Crous P."/>
            <person name="Grigoriev I."/>
        </authorList>
    </citation>
    <scope>NUCLEOTIDE SEQUENCE</scope>
    <source>
        <strain evidence="4">CBS 122368</strain>
    </source>
</reference>
<dbReference type="Gene3D" id="3.10.20.30">
    <property type="match status" value="1"/>
</dbReference>
<evidence type="ECO:0000313" key="4">
    <source>
        <dbReference type="EMBL" id="KAF2243912.1"/>
    </source>
</evidence>
<evidence type="ECO:0000256" key="1">
    <source>
        <dbReference type="ARBA" id="ARBA00022714"/>
    </source>
</evidence>
<dbReference type="GO" id="GO:0051537">
    <property type="term" value="F:2 iron, 2 sulfur cluster binding"/>
    <property type="evidence" value="ECO:0007669"/>
    <property type="project" value="UniProtKB-KW"/>
</dbReference>
<dbReference type="InterPro" id="IPR012675">
    <property type="entry name" value="Beta-grasp_dom_sf"/>
</dbReference>
<dbReference type="InterPro" id="IPR036010">
    <property type="entry name" value="2Fe-2S_ferredoxin-like_sf"/>
</dbReference>
<dbReference type="InterPro" id="IPR001041">
    <property type="entry name" value="2Fe-2S_ferredoxin-type"/>
</dbReference>
<name>A0A6A6I1R2_9PLEO</name>
<proteinExistence type="predicted"/>
<accession>A0A6A6I1R2</accession>
<keyword evidence="1" id="KW-0479">Metal-binding</keyword>
<dbReference type="Pfam" id="PF00111">
    <property type="entry name" value="Fer2"/>
    <property type="match status" value="1"/>
</dbReference>
<evidence type="ECO:0000313" key="5">
    <source>
        <dbReference type="Proteomes" id="UP000800094"/>
    </source>
</evidence>
<dbReference type="OrthoDB" id="5238236at2759"/>
<gene>
    <name evidence="4" type="ORF">BU26DRAFT_110712</name>
</gene>
<dbReference type="InterPro" id="IPR006058">
    <property type="entry name" value="2Fe2S_fd_BS"/>
</dbReference>
<organism evidence="4 5">
    <name type="scientific">Trematosphaeria pertusa</name>
    <dbReference type="NCBI Taxonomy" id="390896"/>
    <lineage>
        <taxon>Eukaryota</taxon>
        <taxon>Fungi</taxon>
        <taxon>Dikarya</taxon>
        <taxon>Ascomycota</taxon>
        <taxon>Pezizomycotina</taxon>
        <taxon>Dothideomycetes</taxon>
        <taxon>Pleosporomycetidae</taxon>
        <taxon>Pleosporales</taxon>
        <taxon>Massarineae</taxon>
        <taxon>Trematosphaeriaceae</taxon>
        <taxon>Trematosphaeria</taxon>
    </lineage>
</organism>
<dbReference type="PROSITE" id="PS51085">
    <property type="entry name" value="2FE2S_FER_2"/>
    <property type="match status" value="1"/>
</dbReference>
<dbReference type="EMBL" id="ML987204">
    <property type="protein sequence ID" value="KAF2243912.1"/>
    <property type="molecule type" value="Genomic_DNA"/>
</dbReference>
<dbReference type="CDD" id="cd00207">
    <property type="entry name" value="fer2"/>
    <property type="match status" value="1"/>
</dbReference>